<accession>A0A507DH11</accession>
<evidence type="ECO:0000256" key="9">
    <source>
        <dbReference type="ARBA" id="ARBA00047811"/>
    </source>
</evidence>
<dbReference type="InterPro" id="IPR011009">
    <property type="entry name" value="Kinase-like_dom_sf"/>
</dbReference>
<sequence>MDRPDTGTSFFYGTEIELAPLADYAIQSNIGEGAHGVVLSAIHTTTNRKVAIKKVPFKQNQPSVTREVQALQECRGQYVVELLSYFTIPFWLTMIFECCLGDLSDIIATHGPLPPSHTKSYSVMMLQGLNHIHSLGWMHRDIKPSNMLITNDGSIRIADFGLARKVHAVTTDLVDGAESRLVDQVRPYSNQVASRWYRAPELLYGSHHYDSRVDIWAAGCIIAELIQGNPLFPGRSDIEQLALVHSALGTPTTTTWPELATLPDYGKLEFTTVPGVKMEHLVPKASIDAVKLLEGLITYSGRLRKTAQQALQYEYFANPPEPIPLHQLHLPSKKKPLDGESGPNGPVDIRRSNLDLRVIGVPMKLCQRNQ</sequence>
<dbReference type="EC" id="2.7.11.22" evidence="2"/>
<dbReference type="PANTHER" id="PTHR24056">
    <property type="entry name" value="CELL DIVISION PROTEIN KINASE"/>
    <property type="match status" value="1"/>
</dbReference>
<evidence type="ECO:0000259" key="13">
    <source>
        <dbReference type="PROSITE" id="PS50011"/>
    </source>
</evidence>
<evidence type="ECO:0000256" key="4">
    <source>
        <dbReference type="ARBA" id="ARBA00022679"/>
    </source>
</evidence>
<evidence type="ECO:0000256" key="10">
    <source>
        <dbReference type="ARBA" id="ARBA00048367"/>
    </source>
</evidence>
<dbReference type="PANTHER" id="PTHR24056:SF171">
    <property type="entry name" value="CYCLIN-DEPENDENT KINASE 20"/>
    <property type="match status" value="1"/>
</dbReference>
<keyword evidence="5 11" id="KW-0547">Nucleotide-binding</keyword>
<evidence type="ECO:0000256" key="3">
    <source>
        <dbReference type="ARBA" id="ARBA00022527"/>
    </source>
</evidence>
<evidence type="ECO:0000256" key="5">
    <source>
        <dbReference type="ARBA" id="ARBA00022741"/>
    </source>
</evidence>
<keyword evidence="8" id="KW-0539">Nucleus</keyword>
<dbReference type="OrthoDB" id="1732493at2759"/>
<keyword evidence="7 11" id="KW-0067">ATP-binding</keyword>
<comment type="catalytic activity">
    <reaction evidence="9">
        <text>L-threonyl-[protein] + ATP = O-phospho-L-threonyl-[protein] + ADP + H(+)</text>
        <dbReference type="Rhea" id="RHEA:46608"/>
        <dbReference type="Rhea" id="RHEA-COMP:11060"/>
        <dbReference type="Rhea" id="RHEA-COMP:11605"/>
        <dbReference type="ChEBI" id="CHEBI:15378"/>
        <dbReference type="ChEBI" id="CHEBI:30013"/>
        <dbReference type="ChEBI" id="CHEBI:30616"/>
        <dbReference type="ChEBI" id="CHEBI:61977"/>
        <dbReference type="ChEBI" id="CHEBI:456216"/>
        <dbReference type="EC" id="2.7.11.22"/>
    </reaction>
</comment>
<keyword evidence="6" id="KW-0418">Kinase</keyword>
<evidence type="ECO:0000256" key="8">
    <source>
        <dbReference type="ARBA" id="ARBA00023242"/>
    </source>
</evidence>
<keyword evidence="16" id="KW-1185">Reference proteome</keyword>
<dbReference type="SUPFAM" id="SSF56112">
    <property type="entry name" value="Protein kinase-like (PK-like)"/>
    <property type="match status" value="1"/>
</dbReference>
<evidence type="ECO:0000313" key="14">
    <source>
        <dbReference type="EMBL" id="TPX50453.1"/>
    </source>
</evidence>
<evidence type="ECO:0000256" key="2">
    <source>
        <dbReference type="ARBA" id="ARBA00012425"/>
    </source>
</evidence>
<dbReference type="EMBL" id="QEAN01000067">
    <property type="protein sequence ID" value="TPX50453.1"/>
    <property type="molecule type" value="Genomic_DNA"/>
</dbReference>
<dbReference type="VEuPathDB" id="FungiDB:SeMB42_g02243"/>
<evidence type="ECO:0000313" key="16">
    <source>
        <dbReference type="Proteomes" id="UP000317494"/>
    </source>
</evidence>
<protein>
    <recommendedName>
        <fullName evidence="2">cyclin-dependent kinase</fullName>
        <ecNumber evidence="2">2.7.11.22</ecNumber>
    </recommendedName>
</protein>
<evidence type="ECO:0000256" key="1">
    <source>
        <dbReference type="ARBA" id="ARBA00004123"/>
    </source>
</evidence>
<feature type="binding site" evidence="11">
    <location>
        <position position="58"/>
    </location>
    <ligand>
        <name>ATP</name>
        <dbReference type="ChEBI" id="CHEBI:30616"/>
    </ligand>
</feature>
<dbReference type="GO" id="GO:0005634">
    <property type="term" value="C:nucleus"/>
    <property type="evidence" value="ECO:0007669"/>
    <property type="project" value="UniProtKB-SubCell"/>
</dbReference>
<comment type="caution">
    <text evidence="15">The sequence shown here is derived from an EMBL/GenBank/DDBJ whole genome shotgun (WGS) entry which is preliminary data.</text>
</comment>
<dbReference type="EMBL" id="QEAM01000010">
    <property type="protein sequence ID" value="TPX50979.1"/>
    <property type="molecule type" value="Genomic_DNA"/>
</dbReference>
<name>A0A507DH11_9FUNG</name>
<dbReference type="AlphaFoldDB" id="A0A507DH11"/>
<dbReference type="Gene3D" id="1.10.510.10">
    <property type="entry name" value="Transferase(Phosphotransferase) domain 1"/>
    <property type="match status" value="1"/>
</dbReference>
<evidence type="ECO:0000256" key="6">
    <source>
        <dbReference type="ARBA" id="ARBA00022777"/>
    </source>
</evidence>
<dbReference type="InterPro" id="IPR050108">
    <property type="entry name" value="CDK"/>
</dbReference>
<keyword evidence="4" id="KW-0808">Transferase</keyword>
<organism evidence="15 17">
    <name type="scientific">Synchytrium endobioticum</name>
    <dbReference type="NCBI Taxonomy" id="286115"/>
    <lineage>
        <taxon>Eukaryota</taxon>
        <taxon>Fungi</taxon>
        <taxon>Fungi incertae sedis</taxon>
        <taxon>Chytridiomycota</taxon>
        <taxon>Chytridiomycota incertae sedis</taxon>
        <taxon>Chytridiomycetes</taxon>
        <taxon>Synchytriales</taxon>
        <taxon>Synchytriaceae</taxon>
        <taxon>Synchytrium</taxon>
    </lineage>
</organism>
<dbReference type="FunFam" id="1.10.510.10:FF:000624">
    <property type="entry name" value="Mitogen-activated protein kinase"/>
    <property type="match status" value="1"/>
</dbReference>
<dbReference type="GO" id="GO:0005524">
    <property type="term" value="F:ATP binding"/>
    <property type="evidence" value="ECO:0007669"/>
    <property type="project" value="UniProtKB-UniRule"/>
</dbReference>
<dbReference type="Pfam" id="PF00069">
    <property type="entry name" value="Pkinase"/>
    <property type="match status" value="1"/>
</dbReference>
<feature type="region of interest" description="Disordered" evidence="12">
    <location>
        <begin position="328"/>
        <end position="349"/>
    </location>
</feature>
<comment type="subcellular location">
    <subcellularLocation>
        <location evidence="1">Nucleus</location>
    </subcellularLocation>
</comment>
<comment type="catalytic activity">
    <reaction evidence="10">
        <text>L-seryl-[protein] + ATP = O-phospho-L-seryl-[protein] + ADP + H(+)</text>
        <dbReference type="Rhea" id="RHEA:17989"/>
        <dbReference type="Rhea" id="RHEA-COMP:9863"/>
        <dbReference type="Rhea" id="RHEA-COMP:11604"/>
        <dbReference type="ChEBI" id="CHEBI:15378"/>
        <dbReference type="ChEBI" id="CHEBI:29999"/>
        <dbReference type="ChEBI" id="CHEBI:30616"/>
        <dbReference type="ChEBI" id="CHEBI:83421"/>
        <dbReference type="ChEBI" id="CHEBI:456216"/>
        <dbReference type="EC" id="2.7.11.22"/>
    </reaction>
</comment>
<keyword evidence="3" id="KW-0723">Serine/threonine-protein kinase</keyword>
<evidence type="ECO:0000313" key="15">
    <source>
        <dbReference type="EMBL" id="TPX50979.1"/>
    </source>
</evidence>
<dbReference type="Gene3D" id="3.30.200.20">
    <property type="entry name" value="Phosphorylase Kinase, domain 1"/>
    <property type="match status" value="1"/>
</dbReference>
<evidence type="ECO:0000256" key="7">
    <source>
        <dbReference type="ARBA" id="ARBA00022840"/>
    </source>
</evidence>
<feature type="domain" description="Protein kinase" evidence="13">
    <location>
        <begin position="24"/>
        <end position="316"/>
    </location>
</feature>
<dbReference type="STRING" id="286115.A0A507DH11"/>
<dbReference type="SMART" id="SM00220">
    <property type="entry name" value="S_TKc"/>
    <property type="match status" value="1"/>
</dbReference>
<evidence type="ECO:0000256" key="11">
    <source>
        <dbReference type="PROSITE-ProRule" id="PRU10141"/>
    </source>
</evidence>
<dbReference type="InterPro" id="IPR000719">
    <property type="entry name" value="Prot_kinase_dom"/>
</dbReference>
<evidence type="ECO:0000313" key="17">
    <source>
        <dbReference type="Proteomes" id="UP000320475"/>
    </source>
</evidence>
<dbReference type="PROSITE" id="PS50011">
    <property type="entry name" value="PROTEIN_KINASE_DOM"/>
    <property type="match status" value="1"/>
</dbReference>
<dbReference type="GO" id="GO:0004693">
    <property type="term" value="F:cyclin-dependent protein serine/threonine kinase activity"/>
    <property type="evidence" value="ECO:0007669"/>
    <property type="project" value="UniProtKB-EC"/>
</dbReference>
<proteinExistence type="predicted"/>
<dbReference type="PROSITE" id="PS00107">
    <property type="entry name" value="PROTEIN_KINASE_ATP"/>
    <property type="match status" value="1"/>
</dbReference>
<dbReference type="InterPro" id="IPR017441">
    <property type="entry name" value="Protein_kinase_ATP_BS"/>
</dbReference>
<dbReference type="Proteomes" id="UP000320475">
    <property type="component" value="Unassembled WGS sequence"/>
</dbReference>
<dbReference type="Proteomes" id="UP000317494">
    <property type="component" value="Unassembled WGS sequence"/>
</dbReference>
<evidence type="ECO:0000256" key="12">
    <source>
        <dbReference type="SAM" id="MobiDB-lite"/>
    </source>
</evidence>
<reference evidence="16 17" key="1">
    <citation type="journal article" date="2019" name="Sci. Rep.">
        <title>Comparative genomics of chytrid fungi reveal insights into the obligate biotrophic and pathogenic lifestyle of Synchytrium endobioticum.</title>
        <authorList>
            <person name="van de Vossenberg B.T.L.H."/>
            <person name="Warris S."/>
            <person name="Nguyen H.D.T."/>
            <person name="van Gent-Pelzer M.P.E."/>
            <person name="Joly D.L."/>
            <person name="van de Geest H.C."/>
            <person name="Bonants P.J.M."/>
            <person name="Smith D.S."/>
            <person name="Levesque C.A."/>
            <person name="van der Lee T.A.J."/>
        </authorList>
    </citation>
    <scope>NUCLEOTIDE SEQUENCE [LARGE SCALE GENOMIC DNA]</scope>
    <source>
        <strain evidence="15 17">LEV6574</strain>
        <strain evidence="14 16">MB42</strain>
    </source>
</reference>
<gene>
    <name evidence="15" type="ORF">SeLEV6574_g00556</name>
    <name evidence="14" type="ORF">SeMB42_g02243</name>
</gene>